<name>A0AAD1X5Z9_EUPCR</name>
<keyword evidence="2 3" id="KW-0040">ANK repeat</keyword>
<dbReference type="InterPro" id="IPR036770">
    <property type="entry name" value="Ankyrin_rpt-contain_sf"/>
</dbReference>
<evidence type="ECO:0000313" key="6">
    <source>
        <dbReference type="Proteomes" id="UP001295684"/>
    </source>
</evidence>
<keyword evidence="6" id="KW-1185">Reference proteome</keyword>
<dbReference type="InterPro" id="IPR002110">
    <property type="entry name" value="Ankyrin_rpt"/>
</dbReference>
<protein>
    <recommendedName>
        <fullName evidence="7">Ankyrin repeat protein</fullName>
    </recommendedName>
</protein>
<dbReference type="SUPFAM" id="SSF48403">
    <property type="entry name" value="Ankyrin repeat"/>
    <property type="match status" value="2"/>
</dbReference>
<dbReference type="AlphaFoldDB" id="A0AAD1X5Z9"/>
<dbReference type="InterPro" id="IPR051165">
    <property type="entry name" value="Multifunctional_ANK_Repeat"/>
</dbReference>
<dbReference type="SMART" id="SM00248">
    <property type="entry name" value="ANK"/>
    <property type="match status" value="9"/>
</dbReference>
<reference evidence="5" key="1">
    <citation type="submission" date="2023-07" db="EMBL/GenBank/DDBJ databases">
        <authorList>
            <consortium name="AG Swart"/>
            <person name="Singh M."/>
            <person name="Singh A."/>
            <person name="Seah K."/>
            <person name="Emmerich C."/>
        </authorList>
    </citation>
    <scope>NUCLEOTIDE SEQUENCE</scope>
    <source>
        <strain evidence="5">DP1</strain>
    </source>
</reference>
<accession>A0AAD1X5Z9</accession>
<gene>
    <name evidence="5" type="ORF">ECRASSUSDP1_LOCUS98</name>
</gene>
<dbReference type="PANTHER" id="PTHR24123:SF33">
    <property type="entry name" value="PROTEIN HOS4"/>
    <property type="match status" value="1"/>
</dbReference>
<evidence type="ECO:0000256" key="1">
    <source>
        <dbReference type="ARBA" id="ARBA00022737"/>
    </source>
</evidence>
<evidence type="ECO:0000256" key="4">
    <source>
        <dbReference type="SAM" id="MobiDB-lite"/>
    </source>
</evidence>
<feature type="repeat" description="ANK" evidence="3">
    <location>
        <begin position="147"/>
        <end position="179"/>
    </location>
</feature>
<evidence type="ECO:0000313" key="5">
    <source>
        <dbReference type="EMBL" id="CAI2358815.1"/>
    </source>
</evidence>
<dbReference type="Pfam" id="PF13637">
    <property type="entry name" value="Ank_4"/>
    <property type="match status" value="1"/>
</dbReference>
<comment type="caution">
    <text evidence="5">The sequence shown here is derived from an EMBL/GenBank/DDBJ whole genome shotgun (WGS) entry which is preliminary data.</text>
</comment>
<proteinExistence type="predicted"/>
<feature type="compositionally biased region" description="Basic residues" evidence="4">
    <location>
        <begin position="482"/>
        <end position="491"/>
    </location>
</feature>
<dbReference type="EMBL" id="CAMPGE010000093">
    <property type="protein sequence ID" value="CAI2358815.1"/>
    <property type="molecule type" value="Genomic_DNA"/>
</dbReference>
<keyword evidence="1" id="KW-0677">Repeat</keyword>
<organism evidence="5 6">
    <name type="scientific">Euplotes crassus</name>
    <dbReference type="NCBI Taxonomy" id="5936"/>
    <lineage>
        <taxon>Eukaryota</taxon>
        <taxon>Sar</taxon>
        <taxon>Alveolata</taxon>
        <taxon>Ciliophora</taxon>
        <taxon>Intramacronucleata</taxon>
        <taxon>Spirotrichea</taxon>
        <taxon>Hypotrichia</taxon>
        <taxon>Euplotida</taxon>
        <taxon>Euplotidae</taxon>
        <taxon>Moneuplotes</taxon>
    </lineage>
</organism>
<feature type="repeat" description="ANK" evidence="3">
    <location>
        <begin position="215"/>
        <end position="247"/>
    </location>
</feature>
<feature type="compositionally biased region" description="Low complexity" evidence="4">
    <location>
        <begin position="506"/>
        <end position="517"/>
    </location>
</feature>
<dbReference type="Pfam" id="PF12796">
    <property type="entry name" value="Ank_2"/>
    <property type="match status" value="3"/>
</dbReference>
<dbReference type="Gene3D" id="1.25.40.20">
    <property type="entry name" value="Ankyrin repeat-containing domain"/>
    <property type="match status" value="1"/>
</dbReference>
<evidence type="ECO:0008006" key="7">
    <source>
        <dbReference type="Google" id="ProtNLM"/>
    </source>
</evidence>
<evidence type="ECO:0000256" key="2">
    <source>
        <dbReference type="ARBA" id="ARBA00023043"/>
    </source>
</evidence>
<dbReference type="PANTHER" id="PTHR24123">
    <property type="entry name" value="ANKYRIN REPEAT-CONTAINING"/>
    <property type="match status" value="1"/>
</dbReference>
<sequence length="579" mass="65734">MIDFGKELTSKQKEIIKAIETSDYSYLMDLGILEPNVLNYNFTVDEISPLICAVTKGNLGIVQMIVASSTLNINYKDAYGFNALHYAAQYGHLSIFKFLYRYGCRYLCSKISKIMPLHLACKNAHEDVVDYILENVEPCLINRQRDNGLTCLMYACMAGHKEIVKKLLENEADPLLKTPKNTTALYLSAKKGNAECIYHLLKCEGIDINEKCDNSESTPLMAACLNAKIDAIKLLTFKGSDILIRNRNDETALDCAALSDNTRAFLRMIEKTIKLNQNENEDEFNSIFNYENKVCGLTLLTRLILDGRLKVAKILYNSKIKVDYQHSADGDTALHKAIKAKNKKAIGFCLYIGCSKTLKNNNGESFETFKEIPEYSYLETIEKKIKFTKVKARKSIHKIHMSRVRRKSQYIEAPQFNSKSSHFSLKMNARAIKNRSVQREKSEDGTLKPNSVLPPDDGHDGFIRNLSTIKDEDESVSTRKNSSVKKPRKTALPHVTFDTKDGTPISSSRRSSRVSTSSKRENKKFIFETVSPPMLNSPKNFTKFSSDVEGATEEYKKKISEQNARLRDLQKGYRRTKKL</sequence>
<feature type="repeat" description="ANK" evidence="3">
    <location>
        <begin position="79"/>
        <end position="103"/>
    </location>
</feature>
<feature type="compositionally biased region" description="Basic and acidic residues" evidence="4">
    <location>
        <begin position="437"/>
        <end position="446"/>
    </location>
</feature>
<evidence type="ECO:0000256" key="3">
    <source>
        <dbReference type="PROSITE-ProRule" id="PRU00023"/>
    </source>
</evidence>
<dbReference type="Proteomes" id="UP001295684">
    <property type="component" value="Unassembled WGS sequence"/>
</dbReference>
<feature type="region of interest" description="Disordered" evidence="4">
    <location>
        <begin position="434"/>
        <end position="520"/>
    </location>
</feature>
<dbReference type="PROSITE" id="PS50297">
    <property type="entry name" value="ANK_REP_REGION"/>
    <property type="match status" value="2"/>
</dbReference>
<dbReference type="PROSITE" id="PS50088">
    <property type="entry name" value="ANK_REPEAT"/>
    <property type="match status" value="3"/>
</dbReference>